<dbReference type="GeneID" id="93522445"/>
<reference evidence="15 22" key="4">
    <citation type="submission" date="2018-08" db="EMBL/GenBank/DDBJ databases">
        <title>A genome reference for cultivated species of the human gut microbiota.</title>
        <authorList>
            <person name="Zou Y."/>
            <person name="Xue W."/>
            <person name="Luo G."/>
        </authorList>
    </citation>
    <scope>NUCLEOTIDE SEQUENCE [LARGE SCALE GENOMIC DNA]</scope>
    <source>
        <strain evidence="15 22">AM30-4</strain>
    </source>
</reference>
<evidence type="ECO:0000313" key="7">
    <source>
        <dbReference type="EMBL" id="MRY84504.1"/>
    </source>
</evidence>
<dbReference type="Proteomes" id="UP000441609">
    <property type="component" value="Unassembled WGS sequence"/>
</dbReference>
<evidence type="ECO:0000313" key="18">
    <source>
        <dbReference type="Proteomes" id="UP000095332"/>
    </source>
</evidence>
<evidence type="ECO:0000313" key="12">
    <source>
        <dbReference type="EMBL" id="MSB72443.1"/>
    </source>
</evidence>
<dbReference type="Proteomes" id="UP001221009">
    <property type="component" value="Chromosome"/>
</dbReference>
<dbReference type="EMBL" id="QSJN01000023">
    <property type="protein sequence ID" value="RHD70854.1"/>
    <property type="molecule type" value="Genomic_DNA"/>
</dbReference>
<evidence type="ECO:0000313" key="22">
    <source>
        <dbReference type="Proteomes" id="UP000284660"/>
    </source>
</evidence>
<evidence type="ECO:0000313" key="23">
    <source>
        <dbReference type="Proteomes" id="UP000315827"/>
    </source>
</evidence>
<dbReference type="Proteomes" id="UP000095455">
    <property type="component" value="Unassembled WGS sequence"/>
</dbReference>
<dbReference type="Proteomes" id="UP000441358">
    <property type="component" value="Unassembled WGS sequence"/>
</dbReference>
<reference evidence="5" key="9">
    <citation type="submission" date="2023-01" db="EMBL/GenBank/DDBJ databases">
        <title>Human gut microbiome strain richness.</title>
        <authorList>
            <person name="Chen-Liaw A."/>
        </authorList>
    </citation>
    <scope>NUCLEOTIDE SEQUENCE</scope>
    <source>
        <strain evidence="5">D35st1_E5_D35t1_190705</strain>
    </source>
</reference>
<dbReference type="EMBL" id="CYYK01000004">
    <property type="protein sequence ID" value="CUN94220.1"/>
    <property type="molecule type" value="Genomic_DNA"/>
</dbReference>
<evidence type="ECO:0000313" key="10">
    <source>
        <dbReference type="EMBL" id="MRZ50700.1"/>
    </source>
</evidence>
<dbReference type="Proteomes" id="UP000501982">
    <property type="component" value="Chromosome"/>
</dbReference>
<dbReference type="EMBL" id="WKMW01000008">
    <property type="protein sequence ID" value="MRY84504.1"/>
    <property type="molecule type" value="Genomic_DNA"/>
</dbReference>
<evidence type="ECO:0000313" key="26">
    <source>
        <dbReference type="Proteomes" id="UP000441609"/>
    </source>
</evidence>
<evidence type="ECO:0000313" key="29">
    <source>
        <dbReference type="Proteomes" id="UP000463337"/>
    </source>
</evidence>
<gene>
    <name evidence="13" type="ORF">B5F32_08230</name>
    <name evidence="15" type="ORF">DW782_21110</name>
    <name evidence="2" type="ORF">ERS852380_01275</name>
    <name evidence="1" type="ORF">ERS852429_01573</name>
    <name evidence="3" type="ORF">ERS852560_01239</name>
    <name evidence="16" type="ORF">FSA05_18980</name>
    <name evidence="9" type="ORF">GKD54_08845</name>
    <name evidence="7" type="ORF">GKD58_09595</name>
    <name evidence="6" type="ORF">GKD59_05370</name>
    <name evidence="10" type="ORF">GKD66_10795</name>
    <name evidence="8" type="ORF">GKD67_07345</name>
    <name evidence="11" type="ORF">GKD68_06760</name>
    <name evidence="12" type="ORF">GKD70_03910</name>
    <name evidence="14" type="ORF">HHO38_13135</name>
    <name evidence="4" type="ORF">LI194_04345</name>
    <name evidence="17" type="ORF">P2T59_14090</name>
    <name evidence="5" type="ORF">PN612_04735</name>
</gene>
<evidence type="ECO:0000313" key="9">
    <source>
        <dbReference type="EMBL" id="MRZ06324.1"/>
    </source>
</evidence>
<dbReference type="EMBL" id="WKMO01000003">
    <property type="protein sequence ID" value="MSB72443.1"/>
    <property type="molecule type" value="Genomic_DNA"/>
</dbReference>
<dbReference type="Proteomes" id="UP000095591">
    <property type="component" value="Unassembled WGS sequence"/>
</dbReference>
<dbReference type="RefSeq" id="WP_005861441.1">
    <property type="nucleotide sequence ID" value="NZ_AP019729.1"/>
</dbReference>
<protein>
    <submittedName>
        <fullName evidence="3">Conserved hypothetical phage tail region protein</fullName>
    </submittedName>
    <submittedName>
        <fullName evidence="4">Phage tail protein</fullName>
    </submittedName>
</protein>
<evidence type="ECO:0000313" key="8">
    <source>
        <dbReference type="EMBL" id="MRY93042.1"/>
    </source>
</evidence>
<dbReference type="EMBL" id="JAJCNI010000004">
    <property type="protein sequence ID" value="MCB6517025.1"/>
    <property type="molecule type" value="Genomic_DNA"/>
</dbReference>
<evidence type="ECO:0000313" key="25">
    <source>
        <dbReference type="Proteomes" id="UP000441358"/>
    </source>
</evidence>
<evidence type="ECO:0000313" key="11">
    <source>
        <dbReference type="EMBL" id="MRZ54453.1"/>
    </source>
</evidence>
<accession>A0A174T1V7</accession>
<evidence type="ECO:0000313" key="2">
    <source>
        <dbReference type="EMBL" id="CUN94220.1"/>
    </source>
</evidence>
<dbReference type="Proteomes" id="UP000195950">
    <property type="component" value="Unassembled WGS sequence"/>
</dbReference>
<dbReference type="PANTHER" id="PTHR38009:SF1">
    <property type="entry name" value="CONSERVED HYPOTHETICAL PHAGE TAIL PROTEIN"/>
    <property type="match status" value="1"/>
</dbReference>
<dbReference type="EMBL" id="NFJX01000005">
    <property type="protein sequence ID" value="OUP20154.1"/>
    <property type="molecule type" value="Genomic_DNA"/>
</dbReference>
<reference evidence="21" key="2">
    <citation type="submission" date="2017-04" db="EMBL/GenBank/DDBJ databases">
        <title>Function of individual gut microbiota members based on whole genome sequencing of pure cultures obtained from chicken caecum.</title>
        <authorList>
            <person name="Medvecky M."/>
            <person name="Cejkova D."/>
            <person name="Polansky O."/>
            <person name="Karasova D."/>
            <person name="Kubasova T."/>
            <person name="Cizek A."/>
            <person name="Rychlik I."/>
        </authorList>
    </citation>
    <scope>NUCLEOTIDE SEQUENCE [LARGE SCALE GENOMIC DNA]</scope>
    <source>
        <strain evidence="21">An199</strain>
    </source>
</reference>
<dbReference type="PANTHER" id="PTHR38009">
    <property type="entry name" value="CONSERVED HYPOTHETICAL PHAGE TAIL PROTEIN"/>
    <property type="match status" value="1"/>
</dbReference>
<dbReference type="EMBL" id="CP051672">
    <property type="protein sequence ID" value="QJE29190.1"/>
    <property type="molecule type" value="Genomic_DNA"/>
</dbReference>
<evidence type="ECO:0000313" key="13">
    <source>
        <dbReference type="EMBL" id="OUP20154.1"/>
    </source>
</evidence>
<reference evidence="17" key="10">
    <citation type="submission" date="2023-03" db="EMBL/GenBank/DDBJ databases">
        <title>Parabacteroides distasonis, a bacteria resistant against UC.</title>
        <authorList>
            <person name="Dai W."/>
        </authorList>
    </citation>
    <scope>NUCLEOTIDE SEQUENCE</scope>
    <source>
        <strain evidence="17">F1-28</strain>
    </source>
</reference>
<evidence type="ECO:0000313" key="16">
    <source>
        <dbReference type="EMBL" id="TWV59322.1"/>
    </source>
</evidence>
<evidence type="ECO:0000313" key="14">
    <source>
        <dbReference type="EMBL" id="QJE29190.1"/>
    </source>
</evidence>
<dbReference type="AlphaFoldDB" id="A0A174T1V7"/>
<reference evidence="14 31" key="7">
    <citation type="submission" date="2020-04" db="EMBL/GenBank/DDBJ databases">
        <title>Complete Genomes and Methylome analysis of CBBP consortium that reverse antibiotic-induced susceptibility to vancomycin-resistant Enterococcus faecium infection.</title>
        <authorList>
            <person name="Fomenkov A."/>
            <person name="Zhang Z."/>
            <person name="Pamer E."/>
            <person name="Roberts R.J."/>
        </authorList>
    </citation>
    <scope>NUCLEOTIDE SEQUENCE [LARGE SCALE GENOMIC DNA]</scope>
    <source>
        <strain evidence="31">CBBP</strain>
        <strain evidence="14">CBBP-1</strain>
    </source>
</reference>
<evidence type="ECO:0000313" key="6">
    <source>
        <dbReference type="EMBL" id="MRY57346.1"/>
    </source>
</evidence>
<dbReference type="EMBL" id="WKMC01000006">
    <property type="protein sequence ID" value="MRZ50700.1"/>
    <property type="molecule type" value="Genomic_DNA"/>
</dbReference>
<evidence type="ECO:0000313" key="1">
    <source>
        <dbReference type="EMBL" id="CUN02355.1"/>
    </source>
</evidence>
<evidence type="ECO:0000313" key="30">
    <source>
        <dbReference type="Proteomes" id="UP000471216"/>
    </source>
</evidence>
<evidence type="ECO:0000313" key="27">
    <source>
        <dbReference type="Proteomes" id="UP000450599"/>
    </source>
</evidence>
<dbReference type="InterPro" id="IPR010667">
    <property type="entry name" value="Phage_T4_Gp19"/>
</dbReference>
<dbReference type="Proteomes" id="UP000461276">
    <property type="component" value="Unassembled WGS sequence"/>
</dbReference>
<dbReference type="Proteomes" id="UP000471216">
    <property type="component" value="Unassembled WGS sequence"/>
</dbReference>
<dbReference type="NCBIfam" id="TIGR02241">
    <property type="entry name" value="conserved hypothetical phage tail region protein"/>
    <property type="match status" value="1"/>
</dbReference>
<evidence type="ECO:0000313" key="24">
    <source>
        <dbReference type="Proteomes" id="UP000432516"/>
    </source>
</evidence>
<evidence type="ECO:0000313" key="20">
    <source>
        <dbReference type="Proteomes" id="UP000095591"/>
    </source>
</evidence>
<evidence type="ECO:0000313" key="21">
    <source>
        <dbReference type="Proteomes" id="UP000195950"/>
    </source>
</evidence>
<evidence type="ECO:0000313" key="31">
    <source>
        <dbReference type="Proteomes" id="UP000501982"/>
    </source>
</evidence>
<dbReference type="Proteomes" id="UP000432516">
    <property type="component" value="Unassembled WGS sequence"/>
</dbReference>
<sequence length="150" mass="16578">MAGEAQDNVWPLPSFYFKVELGSLGEIAFKEVSGLDMEAQVIEYRHGNSPVFSNIKMPGLKKTSNVSLKKGVFKADNKLFDWFNKIKMNTIQREDVTISLLDEAGSPTMVWKLSNAWPTKVTGVSLKSDGNEAAIETLDLAHEGLTIENA</sequence>
<dbReference type="Proteomes" id="UP001198806">
    <property type="component" value="Unassembled WGS sequence"/>
</dbReference>
<evidence type="ECO:0000313" key="28">
    <source>
        <dbReference type="Proteomes" id="UP000461276"/>
    </source>
</evidence>
<dbReference type="EMBL" id="JAQMPX010000034">
    <property type="protein sequence ID" value="MDB9137818.1"/>
    <property type="molecule type" value="Genomic_DNA"/>
</dbReference>
<dbReference type="Proteomes" id="UP000095332">
    <property type="component" value="Unassembled WGS sequence"/>
</dbReference>
<name>A0A174T1V7_PARDI</name>
<reference evidence="24 25" key="5">
    <citation type="journal article" date="2019" name="Nat. Med.">
        <title>A library of human gut bacterial isolates paired with longitudinal multiomics data enables mechanistic microbiome research.</title>
        <authorList>
            <person name="Poyet M."/>
            <person name="Groussin M."/>
            <person name="Gibbons S.M."/>
            <person name="Avila-Pacheco J."/>
            <person name="Jiang X."/>
            <person name="Kearney S.M."/>
            <person name="Perrotta A.R."/>
            <person name="Berdy B."/>
            <person name="Zhao S."/>
            <person name="Lieberman T.D."/>
            <person name="Swanson P.K."/>
            <person name="Smith M."/>
            <person name="Roesemann S."/>
            <person name="Alexander J.E."/>
            <person name="Rich S.A."/>
            <person name="Livny J."/>
            <person name="Vlamakis H."/>
            <person name="Clish C."/>
            <person name="Bullock K."/>
            <person name="Deik A."/>
            <person name="Scott J."/>
            <person name="Pierce K.A."/>
            <person name="Xavier R.J."/>
            <person name="Alm E.J."/>
        </authorList>
    </citation>
    <scope>NUCLEOTIDE SEQUENCE [LARGE SCALE GENOMIC DNA]</scope>
    <source>
        <strain evidence="9 30">BIOML-A10</strain>
        <strain evidence="7 27">BIOML-A11</strain>
        <strain evidence="11 24">BIOML-A2</strain>
        <strain evidence="12 26">BIOML-A20</strain>
        <strain evidence="10 25">BIOML-A32</strain>
        <strain evidence="6 29">BIOML-A41</strain>
        <strain evidence="8 28">BIOML-A9</strain>
    </source>
</reference>
<reference evidence="4" key="8">
    <citation type="submission" date="2021-10" db="EMBL/GenBank/DDBJ databases">
        <title>Collection of gut derived symbiotic bacterial strains cultured from healthy donors.</title>
        <authorList>
            <person name="Lin H."/>
            <person name="Littmann E."/>
            <person name="Kohout C."/>
            <person name="Pamer E.G."/>
        </authorList>
    </citation>
    <scope>NUCLEOTIDE SEQUENCE</scope>
    <source>
        <strain evidence="4">DFI.2.94</strain>
    </source>
</reference>
<dbReference type="EMBL" id="WKMX01000008">
    <property type="protein sequence ID" value="MRZ06324.1"/>
    <property type="molecule type" value="Genomic_DNA"/>
</dbReference>
<evidence type="ECO:0000313" key="5">
    <source>
        <dbReference type="EMBL" id="MDB9137818.1"/>
    </source>
</evidence>
<dbReference type="EMBL" id="CP120353">
    <property type="protein sequence ID" value="WET62826.1"/>
    <property type="molecule type" value="Genomic_DNA"/>
</dbReference>
<dbReference type="OrthoDB" id="73314at2"/>
<evidence type="ECO:0000313" key="4">
    <source>
        <dbReference type="EMBL" id="MCB6517025.1"/>
    </source>
</evidence>
<dbReference type="Proteomes" id="UP000450599">
    <property type="component" value="Unassembled WGS sequence"/>
</dbReference>
<dbReference type="EMBL" id="WKNE01000004">
    <property type="protein sequence ID" value="MRZ54453.1"/>
    <property type="molecule type" value="Genomic_DNA"/>
</dbReference>
<dbReference type="Pfam" id="PF06841">
    <property type="entry name" value="Phage_T4_gp19"/>
    <property type="match status" value="1"/>
</dbReference>
<evidence type="ECO:0000313" key="3">
    <source>
        <dbReference type="EMBL" id="CUQ02097.1"/>
    </source>
</evidence>
<reference evidence="16 23" key="6">
    <citation type="submission" date="2019-07" db="EMBL/GenBank/DDBJ databases">
        <title>Genome sequencing of Parabacteroides distasonis iSURF_7.</title>
        <authorList>
            <person name="Degefu H.N."/>
            <person name="Ruoff K.L."/>
            <person name="Price C.E."/>
            <person name="Valls R.A."/>
            <person name="O'Toole G.A."/>
        </authorList>
    </citation>
    <scope>NUCLEOTIDE SEQUENCE [LARGE SCALE GENOMIC DNA]</scope>
    <source>
        <strain evidence="16 23">CFPLTA003_1B</strain>
    </source>
</reference>
<dbReference type="Proteomes" id="UP000463337">
    <property type="component" value="Unassembled WGS sequence"/>
</dbReference>
<dbReference type="InterPro" id="IPR011747">
    <property type="entry name" value="CHP02241"/>
</dbReference>
<dbReference type="Proteomes" id="UP000284660">
    <property type="component" value="Unassembled WGS sequence"/>
</dbReference>
<dbReference type="EMBL" id="CZBM01000003">
    <property type="protein sequence ID" value="CUQ02097.1"/>
    <property type="molecule type" value="Genomic_DNA"/>
</dbReference>
<reference evidence="13" key="3">
    <citation type="journal article" date="2018" name="BMC Genomics">
        <title>Whole genome sequencing and function prediction of 133 gut anaerobes isolated from chicken caecum in pure cultures.</title>
        <authorList>
            <person name="Medvecky M."/>
            <person name="Cejkova D."/>
            <person name="Polansky O."/>
            <person name="Karasova D."/>
            <person name="Kubasova T."/>
            <person name="Cizek A."/>
            <person name="Rychlik I."/>
        </authorList>
    </citation>
    <scope>NUCLEOTIDE SEQUENCE</scope>
    <source>
        <strain evidence="13">An199</strain>
    </source>
</reference>
<dbReference type="EMBL" id="VOHW01000015">
    <property type="protein sequence ID" value="TWV59322.1"/>
    <property type="molecule type" value="Genomic_DNA"/>
</dbReference>
<dbReference type="EMBL" id="CYXP01000003">
    <property type="protein sequence ID" value="CUN02355.1"/>
    <property type="molecule type" value="Genomic_DNA"/>
</dbReference>
<dbReference type="EMBL" id="WKMY01000003">
    <property type="protein sequence ID" value="MRY93042.1"/>
    <property type="molecule type" value="Genomic_DNA"/>
</dbReference>
<dbReference type="Proteomes" id="UP000315827">
    <property type="component" value="Unassembled WGS sequence"/>
</dbReference>
<dbReference type="GO" id="GO:0005198">
    <property type="term" value="F:structural molecule activity"/>
    <property type="evidence" value="ECO:0007669"/>
    <property type="project" value="InterPro"/>
</dbReference>
<evidence type="ECO:0000313" key="15">
    <source>
        <dbReference type="EMBL" id="RHD70854.1"/>
    </source>
</evidence>
<evidence type="ECO:0000313" key="19">
    <source>
        <dbReference type="Proteomes" id="UP000095455"/>
    </source>
</evidence>
<dbReference type="EMBL" id="WKLT01000004">
    <property type="protein sequence ID" value="MRY57346.1"/>
    <property type="molecule type" value="Genomic_DNA"/>
</dbReference>
<evidence type="ECO:0000313" key="17">
    <source>
        <dbReference type="EMBL" id="WET62826.1"/>
    </source>
</evidence>
<dbReference type="OMA" id="ECEGWER"/>
<dbReference type="Proteomes" id="UP001211522">
    <property type="component" value="Unassembled WGS sequence"/>
</dbReference>
<proteinExistence type="predicted"/>
<reference evidence="18 19" key="1">
    <citation type="submission" date="2015-09" db="EMBL/GenBank/DDBJ databases">
        <authorList>
            <consortium name="Pathogen Informatics"/>
        </authorList>
    </citation>
    <scope>NUCLEOTIDE SEQUENCE [LARGE SCALE GENOMIC DNA]</scope>
    <source>
        <strain evidence="2 19">2789STDY5608822</strain>
        <strain evidence="1 20">2789STDY5608872</strain>
        <strain evidence="3 18">2789STDY5834948</strain>
    </source>
</reference>
<organism evidence="3 18">
    <name type="scientific">Parabacteroides distasonis</name>
    <dbReference type="NCBI Taxonomy" id="823"/>
    <lineage>
        <taxon>Bacteria</taxon>
        <taxon>Pseudomonadati</taxon>
        <taxon>Bacteroidota</taxon>
        <taxon>Bacteroidia</taxon>
        <taxon>Bacteroidales</taxon>
        <taxon>Tannerellaceae</taxon>
        <taxon>Parabacteroides</taxon>
    </lineage>
</organism>